<protein>
    <recommendedName>
        <fullName evidence="2">Zinc finger PMZ-type domain-containing protein</fullName>
    </recommendedName>
</protein>
<dbReference type="EnsemblPlants" id="TuG1812S0002209400.01.T01">
    <property type="protein sequence ID" value="TuG1812S0002209400.01.T01"/>
    <property type="gene ID" value="TuG1812S0002209400.01"/>
</dbReference>
<evidence type="ECO:0000313" key="3">
    <source>
        <dbReference type="EnsemblPlants" id="TuG1812S0002209400.01.T01"/>
    </source>
</evidence>
<reference evidence="3" key="2">
    <citation type="submission" date="2022-06" db="UniProtKB">
        <authorList>
            <consortium name="EnsemblPlants"/>
        </authorList>
    </citation>
    <scope>IDENTIFICATION</scope>
</reference>
<dbReference type="GO" id="GO:0008270">
    <property type="term" value="F:zinc ion binding"/>
    <property type="evidence" value="ECO:0007669"/>
    <property type="project" value="InterPro"/>
</dbReference>
<dbReference type="Proteomes" id="UP000015106">
    <property type="component" value="Unassembled WGS sequence"/>
</dbReference>
<feature type="compositionally biased region" description="Basic residues" evidence="1">
    <location>
        <begin position="221"/>
        <end position="231"/>
    </location>
</feature>
<proteinExistence type="predicted"/>
<organism evidence="3 4">
    <name type="scientific">Triticum urartu</name>
    <name type="common">Red wild einkorn</name>
    <name type="synonym">Crithodium urartu</name>
    <dbReference type="NCBI Taxonomy" id="4572"/>
    <lineage>
        <taxon>Eukaryota</taxon>
        <taxon>Viridiplantae</taxon>
        <taxon>Streptophyta</taxon>
        <taxon>Embryophyta</taxon>
        <taxon>Tracheophyta</taxon>
        <taxon>Spermatophyta</taxon>
        <taxon>Magnoliopsida</taxon>
        <taxon>Liliopsida</taxon>
        <taxon>Poales</taxon>
        <taxon>Poaceae</taxon>
        <taxon>BOP clade</taxon>
        <taxon>Pooideae</taxon>
        <taxon>Triticodae</taxon>
        <taxon>Triticeae</taxon>
        <taxon>Triticinae</taxon>
        <taxon>Triticum</taxon>
    </lineage>
</organism>
<feature type="compositionally biased region" description="Low complexity" evidence="1">
    <location>
        <begin position="289"/>
        <end position="335"/>
    </location>
</feature>
<feature type="region of interest" description="Disordered" evidence="1">
    <location>
        <begin position="274"/>
        <end position="373"/>
    </location>
</feature>
<accession>A0A8R7VDK4</accession>
<evidence type="ECO:0000256" key="1">
    <source>
        <dbReference type="SAM" id="MobiDB-lite"/>
    </source>
</evidence>
<keyword evidence="4" id="KW-1185">Reference proteome</keyword>
<dbReference type="Gramene" id="TuG1812S0002209400.01.T01">
    <property type="protein sequence ID" value="TuG1812S0002209400.01.T01"/>
    <property type="gene ID" value="TuG1812S0002209400.01"/>
</dbReference>
<evidence type="ECO:0000313" key="4">
    <source>
        <dbReference type="Proteomes" id="UP000015106"/>
    </source>
</evidence>
<feature type="region of interest" description="Disordered" evidence="1">
    <location>
        <begin position="217"/>
        <end position="244"/>
    </location>
</feature>
<dbReference type="PANTHER" id="PTHR31973:SF187">
    <property type="entry name" value="MUTATOR TRANSPOSASE MUDRA PROTEIN"/>
    <property type="match status" value="1"/>
</dbReference>
<name>A0A8R7VDK4_TRIUA</name>
<dbReference type="PANTHER" id="PTHR31973">
    <property type="entry name" value="POLYPROTEIN, PUTATIVE-RELATED"/>
    <property type="match status" value="1"/>
</dbReference>
<reference evidence="4" key="1">
    <citation type="journal article" date="2013" name="Nature">
        <title>Draft genome of the wheat A-genome progenitor Triticum urartu.</title>
        <authorList>
            <person name="Ling H.Q."/>
            <person name="Zhao S."/>
            <person name="Liu D."/>
            <person name="Wang J."/>
            <person name="Sun H."/>
            <person name="Zhang C."/>
            <person name="Fan H."/>
            <person name="Li D."/>
            <person name="Dong L."/>
            <person name="Tao Y."/>
            <person name="Gao C."/>
            <person name="Wu H."/>
            <person name="Li Y."/>
            <person name="Cui Y."/>
            <person name="Guo X."/>
            <person name="Zheng S."/>
            <person name="Wang B."/>
            <person name="Yu K."/>
            <person name="Liang Q."/>
            <person name="Yang W."/>
            <person name="Lou X."/>
            <person name="Chen J."/>
            <person name="Feng M."/>
            <person name="Jian J."/>
            <person name="Zhang X."/>
            <person name="Luo G."/>
            <person name="Jiang Y."/>
            <person name="Liu J."/>
            <person name="Wang Z."/>
            <person name="Sha Y."/>
            <person name="Zhang B."/>
            <person name="Wu H."/>
            <person name="Tang D."/>
            <person name="Shen Q."/>
            <person name="Xue P."/>
            <person name="Zou S."/>
            <person name="Wang X."/>
            <person name="Liu X."/>
            <person name="Wang F."/>
            <person name="Yang Y."/>
            <person name="An X."/>
            <person name="Dong Z."/>
            <person name="Zhang K."/>
            <person name="Zhang X."/>
            <person name="Luo M.C."/>
            <person name="Dvorak J."/>
            <person name="Tong Y."/>
            <person name="Wang J."/>
            <person name="Yang H."/>
            <person name="Li Z."/>
            <person name="Wang D."/>
            <person name="Zhang A."/>
            <person name="Wang J."/>
        </authorList>
    </citation>
    <scope>NUCLEOTIDE SEQUENCE</scope>
    <source>
        <strain evidence="4">cv. G1812</strain>
    </source>
</reference>
<evidence type="ECO:0000259" key="2">
    <source>
        <dbReference type="SMART" id="SM00575"/>
    </source>
</evidence>
<sequence>MDAASYSYTEHGFKTAMAALKNESEAAWEWLSKIPKHTWARHAMDMNCKTDLVVNNLSEVFNKWVLDVRAKPIRTMVDGIMTKLMVKFNANRTKTETVRWEICPTYAEKLEEAKKFARNCHALMAGPNLYQVTSWETTYAVNLQHRTCGCKKWDMTAVPCNNAISAIHKAKLQPEDFVHDFFKKKKMYLTAYSPIIYPVPGPDMWPRTDSMDIEAPVFKEHKGRAQTKRRKGQYEKPAPKDTSRMASITCSNCKKVGHRYTNCNVALNPSLAMRKNRHEPSSSSYELDAATPARRASSAAGAAATAPSPAQRASSSSATAPGPAKKRAPSASATTPGPPKKRASSASATAPGPPKKRATFAAPAQRTTTGSSS</sequence>
<feature type="compositionally biased region" description="Basic and acidic residues" evidence="1">
    <location>
        <begin position="232"/>
        <end position="243"/>
    </location>
</feature>
<dbReference type="SMART" id="SM00575">
    <property type="entry name" value="ZnF_PMZ"/>
    <property type="match status" value="1"/>
</dbReference>
<feature type="domain" description="Zinc finger PMZ-type" evidence="2">
    <location>
        <begin position="146"/>
        <end position="173"/>
    </location>
</feature>
<dbReference type="AlphaFoldDB" id="A0A8R7VDK4"/>
<dbReference type="InterPro" id="IPR006564">
    <property type="entry name" value="Znf_PMZ"/>
</dbReference>